<dbReference type="PANTHER" id="PTHR43677">
    <property type="entry name" value="SHORT-CHAIN DEHYDROGENASE/REDUCTASE"/>
    <property type="match status" value="1"/>
</dbReference>
<dbReference type="Gene3D" id="3.90.180.10">
    <property type="entry name" value="Medium-chain alcohol dehydrogenases, catalytic domain"/>
    <property type="match status" value="1"/>
</dbReference>
<reference evidence="1" key="1">
    <citation type="submission" date="2023-05" db="EMBL/GenBank/DDBJ databases">
        <authorList>
            <person name="Huff M."/>
        </authorList>
    </citation>
    <scope>NUCLEOTIDE SEQUENCE</scope>
</reference>
<evidence type="ECO:0000313" key="2">
    <source>
        <dbReference type="Proteomes" id="UP000834106"/>
    </source>
</evidence>
<dbReference type="GO" id="GO:0016491">
    <property type="term" value="F:oxidoreductase activity"/>
    <property type="evidence" value="ECO:0007669"/>
    <property type="project" value="TreeGrafter"/>
</dbReference>
<dbReference type="PANTHER" id="PTHR43677:SF3">
    <property type="entry name" value="PROSTAGLANDIN REDUCTASE 3"/>
    <property type="match status" value="1"/>
</dbReference>
<gene>
    <name evidence="1" type="ORF">FPE_LOCUS9931</name>
</gene>
<dbReference type="AlphaFoldDB" id="A0AAD1Z6N1"/>
<dbReference type="EMBL" id="OU503040">
    <property type="protein sequence ID" value="CAI9762501.1"/>
    <property type="molecule type" value="Genomic_DNA"/>
</dbReference>
<dbReference type="GO" id="GO:0005739">
    <property type="term" value="C:mitochondrion"/>
    <property type="evidence" value="ECO:0007669"/>
    <property type="project" value="TreeGrafter"/>
</dbReference>
<name>A0AAD1Z6N1_9LAMI</name>
<dbReference type="InterPro" id="IPR051397">
    <property type="entry name" value="Zn-ADH-like_protein"/>
</dbReference>
<sequence length="125" mass="14061">MKIKHEEDFMLYLEYKLIYLFDSRNSKLPIKGVGPPNIHAVGIIAAISDSVRHLKVGTPTAIMTYGSHAEFTLVASKHILPVVKPDPEVVAMLKSELTTSIALEKILEKAKTLELEFWAEEEKEK</sequence>
<protein>
    <submittedName>
        <fullName evidence="1">Uncharacterized protein</fullName>
    </submittedName>
</protein>
<evidence type="ECO:0000313" key="1">
    <source>
        <dbReference type="EMBL" id="CAI9762501.1"/>
    </source>
</evidence>
<organism evidence="1 2">
    <name type="scientific">Fraxinus pennsylvanica</name>
    <dbReference type="NCBI Taxonomy" id="56036"/>
    <lineage>
        <taxon>Eukaryota</taxon>
        <taxon>Viridiplantae</taxon>
        <taxon>Streptophyta</taxon>
        <taxon>Embryophyta</taxon>
        <taxon>Tracheophyta</taxon>
        <taxon>Spermatophyta</taxon>
        <taxon>Magnoliopsida</taxon>
        <taxon>eudicotyledons</taxon>
        <taxon>Gunneridae</taxon>
        <taxon>Pentapetalae</taxon>
        <taxon>asterids</taxon>
        <taxon>lamiids</taxon>
        <taxon>Lamiales</taxon>
        <taxon>Oleaceae</taxon>
        <taxon>Oleeae</taxon>
        <taxon>Fraxinus</taxon>
    </lineage>
</organism>
<keyword evidence="2" id="KW-1185">Reference proteome</keyword>
<dbReference type="Gene3D" id="3.40.50.720">
    <property type="entry name" value="NAD(P)-binding Rossmann-like Domain"/>
    <property type="match status" value="1"/>
</dbReference>
<dbReference type="Proteomes" id="UP000834106">
    <property type="component" value="Chromosome 5"/>
</dbReference>
<proteinExistence type="predicted"/>
<accession>A0AAD1Z6N1</accession>